<dbReference type="RefSeq" id="WP_026787375.1">
    <property type="nucleotide sequence ID" value="NZ_BJCD01000034.1"/>
</dbReference>
<protein>
    <recommendedName>
        <fullName evidence="3">Twin-arginine translocation pathway signal</fullName>
    </recommendedName>
</protein>
<dbReference type="Proteomes" id="UP000299794">
    <property type="component" value="Unassembled WGS sequence"/>
</dbReference>
<reference evidence="2" key="1">
    <citation type="submission" date="2019-02" db="EMBL/GenBank/DDBJ databases">
        <title>Draft genome sequence of Planktothrix agardhii NIES-905.</title>
        <authorList>
            <person name="Yamaguchi H."/>
            <person name="Suzuki S."/>
            <person name="Kawachi M."/>
        </authorList>
    </citation>
    <scope>NUCLEOTIDE SEQUENCE [LARGE SCALE GENOMIC DNA]</scope>
    <source>
        <strain evidence="2">CCAP 1459/11A</strain>
    </source>
</reference>
<proteinExistence type="predicted"/>
<accession>A0A4P5ZXL4</accession>
<dbReference type="PANTHER" id="PTHR43737">
    <property type="entry name" value="BLL7424 PROTEIN"/>
    <property type="match status" value="1"/>
</dbReference>
<dbReference type="PANTHER" id="PTHR43737:SF1">
    <property type="entry name" value="DUF1501 DOMAIN-CONTAINING PROTEIN"/>
    <property type="match status" value="1"/>
</dbReference>
<comment type="caution">
    <text evidence="1">The sequence shown here is derived from an EMBL/GenBank/DDBJ whole genome shotgun (WGS) entry which is preliminary data.</text>
</comment>
<gene>
    <name evidence="1" type="ORF">PA905_12230</name>
</gene>
<dbReference type="InterPro" id="IPR010869">
    <property type="entry name" value="DUF1501"/>
</dbReference>
<dbReference type="Pfam" id="PF07394">
    <property type="entry name" value="DUF1501"/>
    <property type="match status" value="1"/>
</dbReference>
<evidence type="ECO:0008006" key="3">
    <source>
        <dbReference type="Google" id="ProtNLM"/>
    </source>
</evidence>
<dbReference type="AlphaFoldDB" id="A0A4P5ZXL4"/>
<name>A0A4P5ZXL4_PLAAG</name>
<sequence>MDRRQFLKFVGISGTSAIATLGTHGWIAKSLAASPGSKRLIVVFLRGGIDGLNVVVPYAEPGYYAARPVIAIPKPGAEKGALDLDGFFGVHPALSPVIPLWKQSSLAFVHAVGSPISNRSHFEAQDQMETGTPNNQKTPDGWMNRLLGVLPGKTPVEAVSVGTVIPRILSGSQSVANITLNSNSTRELPIDRDQVKTAFDQLYASNDALSLAYREGRSAREQLLKELDAEMQAANQGAPLPKGFAGEARQLASLLVRDPSIQLAFMNLGGWDTHVGQGGATGLLANRLAFLSEGLMALVERLGDVYSDTTIVVMSEFGRTVQENGNGGTDHGYGNVMWLLGGAIQGGKVYGKWPGLAKSELFEQRDLKVTTDFREVIAQILASQFKLNSQQMGRVFPDFTPTQTVSLL</sequence>
<dbReference type="EMBL" id="BJCD01000034">
    <property type="protein sequence ID" value="GDZ93387.1"/>
    <property type="molecule type" value="Genomic_DNA"/>
</dbReference>
<organism evidence="1 2">
    <name type="scientific">Planktothrix agardhii CCAP 1459/11A</name>
    <dbReference type="NCBI Taxonomy" id="282420"/>
    <lineage>
        <taxon>Bacteria</taxon>
        <taxon>Bacillati</taxon>
        <taxon>Cyanobacteriota</taxon>
        <taxon>Cyanophyceae</taxon>
        <taxon>Oscillatoriophycideae</taxon>
        <taxon>Oscillatoriales</taxon>
        <taxon>Microcoleaceae</taxon>
        <taxon>Planktothrix</taxon>
    </lineage>
</organism>
<evidence type="ECO:0000313" key="1">
    <source>
        <dbReference type="EMBL" id="GDZ93387.1"/>
    </source>
</evidence>
<evidence type="ECO:0000313" key="2">
    <source>
        <dbReference type="Proteomes" id="UP000299794"/>
    </source>
</evidence>